<dbReference type="InterPro" id="IPR036458">
    <property type="entry name" value="Na:dicarbo_symporter_sf"/>
</dbReference>
<sequence length="139" mass="15289">MAFGKSLFHAIGRVSLVRQIAAGLALGIVIGSVSPQLGLAAGLFGSLFVGALKAVAPVLVFIWWRPQSRSTKRQQGAYQADYRPLPHRHVFRSPDRRHRRYGFPDAHCFGGRGRCVRRAAFRHCGSVEIAADEPGRQPD</sequence>
<keyword evidence="3 4" id="KW-0472">Membrane</keyword>
<evidence type="ECO:0000256" key="4">
    <source>
        <dbReference type="SAM" id="Phobius"/>
    </source>
</evidence>
<reference evidence="5" key="1">
    <citation type="submission" date="2018-06" db="EMBL/GenBank/DDBJ databases">
        <authorList>
            <consortium name="Pathogen Informatics"/>
            <person name="Doyle S."/>
        </authorList>
    </citation>
    <scope>NUCLEOTIDE SEQUENCE [LARGE SCALE GENOMIC DNA]</scope>
    <source>
        <strain evidence="5">NCTC11421</strain>
    </source>
</reference>
<protein>
    <submittedName>
        <fullName evidence="5">Serine/threonine transporter SstT</fullName>
    </submittedName>
</protein>
<evidence type="ECO:0000313" key="5">
    <source>
        <dbReference type="EMBL" id="SUA25303.1"/>
    </source>
</evidence>
<dbReference type="GO" id="GO:0015293">
    <property type="term" value="F:symporter activity"/>
    <property type="evidence" value="ECO:0007669"/>
    <property type="project" value="InterPro"/>
</dbReference>
<dbReference type="AlphaFoldDB" id="A0A378W2B6"/>
<dbReference type="EMBL" id="UGRI01000001">
    <property type="protein sequence ID" value="SUA25303.1"/>
    <property type="molecule type" value="Genomic_DNA"/>
</dbReference>
<evidence type="ECO:0000256" key="1">
    <source>
        <dbReference type="ARBA" id="ARBA00022692"/>
    </source>
</evidence>
<accession>A0A378W2B6</accession>
<feature type="transmembrane region" description="Helical" evidence="4">
    <location>
        <begin position="43"/>
        <end position="64"/>
    </location>
</feature>
<evidence type="ECO:0000256" key="3">
    <source>
        <dbReference type="ARBA" id="ARBA00023136"/>
    </source>
</evidence>
<evidence type="ECO:0000256" key="2">
    <source>
        <dbReference type="ARBA" id="ARBA00022989"/>
    </source>
</evidence>
<dbReference type="GO" id="GO:0016020">
    <property type="term" value="C:membrane"/>
    <property type="evidence" value="ECO:0007669"/>
    <property type="project" value="InterPro"/>
</dbReference>
<keyword evidence="2 4" id="KW-1133">Transmembrane helix</keyword>
<dbReference type="SUPFAM" id="SSF118215">
    <property type="entry name" value="Proton glutamate symport protein"/>
    <property type="match status" value="1"/>
</dbReference>
<feature type="transmembrane region" description="Helical" evidence="4">
    <location>
        <begin position="20"/>
        <end position="37"/>
    </location>
</feature>
<name>A0A378W2B6_NEIGO</name>
<proteinExistence type="predicted"/>
<organism evidence="5">
    <name type="scientific">Neisseria gonorrhoeae</name>
    <dbReference type="NCBI Taxonomy" id="485"/>
    <lineage>
        <taxon>Bacteria</taxon>
        <taxon>Pseudomonadati</taxon>
        <taxon>Pseudomonadota</taxon>
        <taxon>Betaproteobacteria</taxon>
        <taxon>Neisseriales</taxon>
        <taxon>Neisseriaceae</taxon>
        <taxon>Neisseria</taxon>
    </lineage>
</organism>
<keyword evidence="1 4" id="KW-0812">Transmembrane</keyword>
<gene>
    <name evidence="5" type="ORF">NCTC11421_03319</name>
</gene>